<protein>
    <submittedName>
        <fullName evidence="2">Thermopsin family protease</fullName>
        <ecNumber evidence="2">3.4.23.-</ecNumber>
    </submittedName>
</protein>
<dbReference type="SUPFAM" id="SSF51126">
    <property type="entry name" value="Pectin lyase-like"/>
    <property type="match status" value="1"/>
</dbReference>
<dbReference type="InterPro" id="IPR011050">
    <property type="entry name" value="Pectin_lyase_fold/virulence"/>
</dbReference>
<accession>A0AAX4NF35</accession>
<feature type="compositionally biased region" description="Pro residues" evidence="1">
    <location>
        <begin position="332"/>
        <end position="352"/>
    </location>
</feature>
<gene>
    <name evidence="2" type="ORF">OXIME_000657</name>
</gene>
<name>A0AAX4NF35_9ARCH</name>
<reference evidence="2 3" key="1">
    <citation type="submission" date="2023-09" db="EMBL/GenBank/DDBJ databases">
        <authorList>
            <person name="Golyshina O.V."/>
            <person name="Lunev E.A."/>
            <person name="Bargiela R."/>
            <person name="Gaines M.C."/>
            <person name="Daum B."/>
            <person name="Bale N.J."/>
            <person name="Koenen M."/>
            <person name="Sinninghe Damst J.S."/>
            <person name="Yakimov M."/>
            <person name="Golyshin P.N."/>
        </authorList>
    </citation>
    <scope>NUCLEOTIDE SEQUENCE [LARGE SCALE GENOMIC DNA]</scope>
    <source>
        <strain evidence="2 3">M1</strain>
    </source>
</reference>
<dbReference type="GO" id="GO:0006508">
    <property type="term" value="P:proteolysis"/>
    <property type="evidence" value="ECO:0007669"/>
    <property type="project" value="UniProtKB-KW"/>
</dbReference>
<dbReference type="InterPro" id="IPR007981">
    <property type="entry name" value="Peptidase_A5"/>
</dbReference>
<sequence length="838" mass="90302">MVSVVMVLSTLGLVYASGDVSGSTGLSSSVLASTTPTTPSTTAGKTVTGNTNPALSSVVNNALKDKNLTKDLFIPNVNFLPGMSSGHVQPLYDQSPAPMGIGDFGLVNHGGKIVGTYMTTSSFEGTWTVNNLTAFNLGNDGPTSVTVQMNTILAHTTILGKSNFVYWTQNVIVYSSRTHSLSFEDNIWNFSSPTAVMTPNTIYNSTGEVIPYSGVHIAVGPTVTLNYPFTVNLFLNTTVLDGMDTVYFNYSIPSLMMNGTYDRVMFNSTYGMPPGYSAPPAYFEVNGNKLNPEGLLYDAELMIGGPGGGSTNSIYTLNSTMSLKYLSTAPQMPSPPAPPGPLPPGPLPPGPGMTPYIHSLNLPGPSPGGGPGTPPVPPGPGPMPHPQAPSTKGVYLNVPSAYDFGTDTGETSEGVAVAWNSQDQAILTAGPSLLYGMWGVSNVMSMEHFTGHVSPSNAFMFVDTGNYVNPNTAGWAPLTESGTYNFWLPAGMYTAEYMLSYYNPVVMPLSGNMPNPMPNPFMQGPLGQNNFLNQAQNIQLVRDVYDGIYTPLFAMNNAQLANISVSGTGTAENPYLAENVEYTSISPLFGQVNDFLFPVFEGVMIMNTDAHFDMNRMPAFSFQMPQYTDLFLSYYNIPTTNYMGYWLYNASNISLWDTSLITGWFTPYGAGFPYANVMMWNSSNDLVGNNTFQTMDSSMLIFGGTDNTVWGNTFTNVAPVLLNSSAMANVSLYGKPLALSVYSSGNLIYDNNFTTSIPAYSPDESIYTGYQAYYLDSWNVSTQPASEVHVFNGYHLSGNIIGGYYQGGNYWYNFDGIVPFNDYGLIANGGDYEPLNVL</sequence>
<dbReference type="GO" id="GO:0008233">
    <property type="term" value="F:peptidase activity"/>
    <property type="evidence" value="ECO:0007669"/>
    <property type="project" value="UniProtKB-KW"/>
</dbReference>
<keyword evidence="3" id="KW-1185">Reference proteome</keyword>
<dbReference type="AlphaFoldDB" id="A0AAX4NF35"/>
<dbReference type="KEGG" id="omr:OXIME_000657"/>
<dbReference type="RefSeq" id="WP_393972054.1">
    <property type="nucleotide sequence ID" value="NZ_CP133772.1"/>
</dbReference>
<evidence type="ECO:0000256" key="1">
    <source>
        <dbReference type="SAM" id="MobiDB-lite"/>
    </source>
</evidence>
<proteinExistence type="predicted"/>
<organism evidence="2 3">
    <name type="scientific">Oxyplasma meridianum</name>
    <dbReference type="NCBI Taxonomy" id="3073602"/>
    <lineage>
        <taxon>Archaea</taxon>
        <taxon>Methanobacteriati</taxon>
        <taxon>Thermoplasmatota</taxon>
        <taxon>Thermoplasmata</taxon>
        <taxon>Thermoplasmatales</taxon>
        <taxon>Thermoplasmataceae</taxon>
        <taxon>Oxyplasma</taxon>
    </lineage>
</organism>
<keyword evidence="2" id="KW-0645">Protease</keyword>
<keyword evidence="2" id="KW-0378">Hydrolase</keyword>
<feature type="compositionally biased region" description="Pro residues" evidence="1">
    <location>
        <begin position="364"/>
        <end position="387"/>
    </location>
</feature>
<evidence type="ECO:0000313" key="3">
    <source>
        <dbReference type="Proteomes" id="UP001451606"/>
    </source>
</evidence>
<feature type="region of interest" description="Disordered" evidence="1">
    <location>
        <begin position="327"/>
        <end position="392"/>
    </location>
</feature>
<dbReference type="Proteomes" id="UP001451606">
    <property type="component" value="Chromosome"/>
</dbReference>
<dbReference type="GeneID" id="95967387"/>
<dbReference type="EMBL" id="CP133772">
    <property type="protein sequence ID" value="WYY00102.1"/>
    <property type="molecule type" value="Genomic_DNA"/>
</dbReference>
<evidence type="ECO:0000313" key="2">
    <source>
        <dbReference type="EMBL" id="WYY00102.1"/>
    </source>
</evidence>
<feature type="region of interest" description="Disordered" evidence="1">
    <location>
        <begin position="21"/>
        <end position="46"/>
    </location>
</feature>
<dbReference type="Pfam" id="PF05317">
    <property type="entry name" value="Thermopsin"/>
    <property type="match status" value="1"/>
</dbReference>
<dbReference type="EC" id="3.4.23.-" evidence="2"/>